<feature type="non-terminal residue" evidence="1">
    <location>
        <position position="1"/>
    </location>
</feature>
<name>A0A382JIK3_9ZZZZ</name>
<dbReference type="EMBL" id="UINC01074462">
    <property type="protein sequence ID" value="SVC11676.1"/>
    <property type="molecule type" value="Genomic_DNA"/>
</dbReference>
<protein>
    <recommendedName>
        <fullName evidence="2">Gingipain domain-containing protein</fullName>
    </recommendedName>
</protein>
<sequence>RIPFEDRVKRVSIPTLVQKTLLAPKILNWKEAQHWIEPPPRAMKKIQNIPDGIWINFSLQKDGMYKLTGKEILDKVSSNTNLDPRSLMLFTSSAFGRDRTYELTNKLFNEYSIPENLVELAITIQGESDGNLGNDDILYFYAHGPSGFDQTIDNVSWHQNLYFTESNYWLLIPSNTTLRGNRVQTADIVQDGPLNIDYGLSYLHFETDIENPQGSGLAWGNTIIRQGGLFSQAVNLTEPVSSTTAHGLFGMIGKESVSTRYGNTKHKVEISLSDKKLVNMTWSNLGMHYADFIIGSGVLVNGGQTFKITNNGDNPNSEPLFDFLTLSYMRKLNYQVPFEFFSPIQSNDMTFNIIGSELKVWNITYGTNPENLPLTSKDNITSMRVTLPADTLQNFITFKIADLPSPTLNTSTGPIEMNRLRNTTMSANHIIIGPHSFSS</sequence>
<organism evidence="1">
    <name type="scientific">marine metagenome</name>
    <dbReference type="NCBI Taxonomy" id="408172"/>
    <lineage>
        <taxon>unclassified sequences</taxon>
        <taxon>metagenomes</taxon>
        <taxon>ecological metagenomes</taxon>
    </lineage>
</organism>
<evidence type="ECO:0008006" key="2">
    <source>
        <dbReference type="Google" id="ProtNLM"/>
    </source>
</evidence>
<accession>A0A382JIK3</accession>
<reference evidence="1" key="1">
    <citation type="submission" date="2018-05" db="EMBL/GenBank/DDBJ databases">
        <authorList>
            <person name="Lanie J.A."/>
            <person name="Ng W.-L."/>
            <person name="Kazmierczak K.M."/>
            <person name="Andrzejewski T.M."/>
            <person name="Davidsen T.M."/>
            <person name="Wayne K.J."/>
            <person name="Tettelin H."/>
            <person name="Glass J.I."/>
            <person name="Rusch D."/>
            <person name="Podicherti R."/>
            <person name="Tsui H.-C.T."/>
            <person name="Winkler M.E."/>
        </authorList>
    </citation>
    <scope>NUCLEOTIDE SEQUENCE</scope>
</reference>
<feature type="non-terminal residue" evidence="1">
    <location>
        <position position="439"/>
    </location>
</feature>
<gene>
    <name evidence="1" type="ORF">METZ01_LOCUS264530</name>
</gene>
<evidence type="ECO:0000313" key="1">
    <source>
        <dbReference type="EMBL" id="SVC11676.1"/>
    </source>
</evidence>
<proteinExistence type="predicted"/>
<dbReference type="AlphaFoldDB" id="A0A382JIK3"/>